<dbReference type="InterPro" id="IPR007110">
    <property type="entry name" value="Ig-like_dom"/>
</dbReference>
<keyword evidence="5" id="KW-1185">Reference proteome</keyword>
<dbReference type="AlphaFoldDB" id="B0XC13"/>
<dbReference type="InterPro" id="IPR013098">
    <property type="entry name" value="Ig_I-set"/>
</dbReference>
<dbReference type="HOGENOM" id="CLU_824543_0_0_1"/>
<dbReference type="InterPro" id="IPR003599">
    <property type="entry name" value="Ig_sub"/>
</dbReference>
<feature type="region of interest" description="Disordered" evidence="1">
    <location>
        <begin position="266"/>
        <end position="291"/>
    </location>
</feature>
<proteinExistence type="predicted"/>
<dbReference type="VEuPathDB" id="VectorBase:CPIJ016706"/>
<dbReference type="FunFam" id="2.60.40.10:FF:001268">
    <property type="entry name" value="Blast:Protein CEPU-1"/>
    <property type="match status" value="1"/>
</dbReference>
<reference evidence="4" key="2">
    <citation type="submission" date="2021-02" db="UniProtKB">
        <authorList>
            <consortium name="EnsemblMetazoa"/>
        </authorList>
    </citation>
    <scope>IDENTIFICATION</scope>
    <source>
        <strain evidence="4">JHB</strain>
    </source>
</reference>
<dbReference type="InterPro" id="IPR013783">
    <property type="entry name" value="Ig-like_fold"/>
</dbReference>
<evidence type="ECO:0000256" key="1">
    <source>
        <dbReference type="SAM" id="MobiDB-lite"/>
    </source>
</evidence>
<reference evidence="3" key="1">
    <citation type="submission" date="2007-03" db="EMBL/GenBank/DDBJ databases">
        <title>Annotation of Culex pipiens quinquefasciatus.</title>
        <authorList>
            <consortium name="The Broad Institute Genome Sequencing Platform"/>
            <person name="Atkinson P.W."/>
            <person name="Hemingway J."/>
            <person name="Christensen B.M."/>
            <person name="Higgs S."/>
            <person name="Kodira C."/>
            <person name="Hannick L."/>
            <person name="Megy K."/>
            <person name="O'Leary S."/>
            <person name="Pearson M."/>
            <person name="Haas B.J."/>
            <person name="Mauceli E."/>
            <person name="Wortman J.R."/>
            <person name="Lee N.H."/>
            <person name="Guigo R."/>
            <person name="Stanke M."/>
            <person name="Alvarado L."/>
            <person name="Amedeo P."/>
            <person name="Antoine C.H."/>
            <person name="Arensburger P."/>
            <person name="Bidwell S.L."/>
            <person name="Crawford M."/>
            <person name="Camaro F."/>
            <person name="Devon K."/>
            <person name="Engels R."/>
            <person name="Hammond M."/>
            <person name="Howarth C."/>
            <person name="Koehrsen M."/>
            <person name="Lawson D."/>
            <person name="Montgomery P."/>
            <person name="Nene V."/>
            <person name="Nusbaum C."/>
            <person name="Puiu D."/>
            <person name="Romero-Severson J."/>
            <person name="Severson D.W."/>
            <person name="Shumway M."/>
            <person name="Sisk P."/>
            <person name="Stolte C."/>
            <person name="Zeng Q."/>
            <person name="Eisenstadt E."/>
            <person name="Fraser-Liggett C."/>
            <person name="Strausberg R."/>
            <person name="Galagan J."/>
            <person name="Birren B."/>
            <person name="Collins F.H."/>
        </authorList>
    </citation>
    <scope>NUCLEOTIDE SEQUENCE [LARGE SCALE GENOMIC DNA]</scope>
    <source>
        <strain evidence="3">JHB</strain>
    </source>
</reference>
<evidence type="ECO:0000313" key="5">
    <source>
        <dbReference type="Proteomes" id="UP000002320"/>
    </source>
</evidence>
<evidence type="ECO:0000313" key="4">
    <source>
        <dbReference type="EnsemblMetazoa" id="CPIJ016706-PA"/>
    </source>
</evidence>
<dbReference type="EnsemblMetazoa" id="CPIJ016706-RA">
    <property type="protein sequence ID" value="CPIJ016706-PA"/>
    <property type="gene ID" value="CPIJ016706"/>
</dbReference>
<dbReference type="PROSITE" id="PS50835">
    <property type="entry name" value="IG_LIKE"/>
    <property type="match status" value="1"/>
</dbReference>
<protein>
    <recommendedName>
        <fullName evidence="2">Ig-like domain-containing protein</fullName>
    </recommendedName>
</protein>
<dbReference type="SMART" id="SM00409">
    <property type="entry name" value="IG"/>
    <property type="match status" value="1"/>
</dbReference>
<name>B0XC13_CULQU</name>
<dbReference type="OrthoDB" id="6159398at2759"/>
<dbReference type="Pfam" id="PF07679">
    <property type="entry name" value="I-set"/>
    <property type="match status" value="1"/>
</dbReference>
<sequence>MAQTFSRKIPHNSGDDACGCSSLSSTPYSIQTSCDSQQEILDGRLVMKVCAKVFHLPPELGGGELFRELRSWLFDASRELHRVVNSDFNVGKEFELLRVGVPKWQLLGWSGSNRRPHVLTFLARITGCNLRGRLSRVSCMPARQPQHLDRPRLCLARPDPYHSASDVELQTVAPKFMTRGHLYKAIIGDSIELPCKVKDLGSYVLLWRRGTSVLTAANLMVTRDARFKLIEGYNLQIANVKIQDAGDYICQIGDNESRDQVHTLEISGTSDDTGGAPEQANHSPERQHCHDGVQGFWQSGARHLLAQKVYGTSCKKRRFQHESYITMFTELDKHDEC</sequence>
<dbReference type="EMBL" id="DS232669">
    <property type="protein sequence ID" value="EDS44576.1"/>
    <property type="molecule type" value="Genomic_DNA"/>
</dbReference>
<dbReference type="VEuPathDB" id="VectorBase:CQUJHB003055"/>
<dbReference type="Gene3D" id="2.60.40.10">
    <property type="entry name" value="Immunoglobulins"/>
    <property type="match status" value="1"/>
</dbReference>
<accession>B0XC13</accession>
<dbReference type="SUPFAM" id="SSF48726">
    <property type="entry name" value="Immunoglobulin"/>
    <property type="match status" value="1"/>
</dbReference>
<dbReference type="InParanoid" id="B0XC13"/>
<feature type="domain" description="Ig-like" evidence="2">
    <location>
        <begin position="174"/>
        <end position="267"/>
    </location>
</feature>
<organism>
    <name type="scientific">Culex quinquefasciatus</name>
    <name type="common">Southern house mosquito</name>
    <name type="synonym">Culex pungens</name>
    <dbReference type="NCBI Taxonomy" id="7176"/>
    <lineage>
        <taxon>Eukaryota</taxon>
        <taxon>Metazoa</taxon>
        <taxon>Ecdysozoa</taxon>
        <taxon>Arthropoda</taxon>
        <taxon>Hexapoda</taxon>
        <taxon>Insecta</taxon>
        <taxon>Pterygota</taxon>
        <taxon>Neoptera</taxon>
        <taxon>Endopterygota</taxon>
        <taxon>Diptera</taxon>
        <taxon>Nematocera</taxon>
        <taxon>Culicoidea</taxon>
        <taxon>Culicidae</taxon>
        <taxon>Culicinae</taxon>
        <taxon>Culicini</taxon>
        <taxon>Culex</taxon>
        <taxon>Culex</taxon>
    </lineage>
</organism>
<dbReference type="Proteomes" id="UP000002320">
    <property type="component" value="Unassembled WGS sequence"/>
</dbReference>
<gene>
    <name evidence="4" type="primary">6050610</name>
    <name evidence="3" type="ORF">CpipJ_CPIJ016706</name>
</gene>
<dbReference type="InterPro" id="IPR036179">
    <property type="entry name" value="Ig-like_dom_sf"/>
</dbReference>
<evidence type="ECO:0000313" key="3">
    <source>
        <dbReference type="EMBL" id="EDS44576.1"/>
    </source>
</evidence>
<dbReference type="eggNOG" id="KOG3510">
    <property type="taxonomic scope" value="Eukaryota"/>
</dbReference>
<dbReference type="STRING" id="7176.B0XC13"/>
<dbReference type="KEGG" id="cqu:CpipJ_CPIJ016706"/>
<evidence type="ECO:0000259" key="2">
    <source>
        <dbReference type="PROSITE" id="PS50835"/>
    </source>
</evidence>